<dbReference type="AlphaFoldDB" id="A0A6A6R9Y9"/>
<evidence type="ECO:0008006" key="3">
    <source>
        <dbReference type="Google" id="ProtNLM"/>
    </source>
</evidence>
<sequence>MMEDSTGKPPDERAIEFLCDIRFHKSIVLPPDPTKGRLNPLRVSYSDYGYHDPLHPESEAVVLFCGPLMGGRIAYAQLDSLLKRHRVRIIHPDRPGIGGSDPVKLQNRISTWLDLVPYLLNHLSIPHVSLASHSGGCIYLFNTLLALPHILHPSTPYLALFAPWVHYSHTNNTSLALTKYLPTAAVGKFGALARFVNNNLTPVVGYSGSLLNQLKHQSPVAPPAAAATSATSGLDDAAAAGPTADAALFTKALSSTALTYIFAEASNGFSEDAKLFLHKGAHTAWSCPDATTGAPAWTDTDGFVPLLCAQVFLNSITGALAVDVFHAASDNMVGEKGQKWFDECWDAERWPQGVRERMSYRSQVGPVGTDHNFLIGEEWGLSEEWAGRVRESFPV</sequence>
<name>A0A6A6R9Y9_9PEZI</name>
<dbReference type="Proteomes" id="UP000799750">
    <property type="component" value="Unassembled WGS sequence"/>
</dbReference>
<keyword evidence="2" id="KW-1185">Reference proteome</keyword>
<reference evidence="1" key="1">
    <citation type="journal article" date="2020" name="Stud. Mycol.">
        <title>101 Dothideomycetes genomes: a test case for predicting lifestyles and emergence of pathogens.</title>
        <authorList>
            <person name="Haridas S."/>
            <person name="Albert R."/>
            <person name="Binder M."/>
            <person name="Bloem J."/>
            <person name="Labutti K."/>
            <person name="Salamov A."/>
            <person name="Andreopoulos B."/>
            <person name="Baker S."/>
            <person name="Barry K."/>
            <person name="Bills G."/>
            <person name="Bluhm B."/>
            <person name="Cannon C."/>
            <person name="Castanera R."/>
            <person name="Culley D."/>
            <person name="Daum C."/>
            <person name="Ezra D."/>
            <person name="Gonzalez J."/>
            <person name="Henrissat B."/>
            <person name="Kuo A."/>
            <person name="Liang C."/>
            <person name="Lipzen A."/>
            <person name="Lutzoni F."/>
            <person name="Magnuson J."/>
            <person name="Mondo S."/>
            <person name="Nolan M."/>
            <person name="Ohm R."/>
            <person name="Pangilinan J."/>
            <person name="Park H.-J."/>
            <person name="Ramirez L."/>
            <person name="Alfaro M."/>
            <person name="Sun H."/>
            <person name="Tritt A."/>
            <person name="Yoshinaga Y."/>
            <person name="Zwiers L.-H."/>
            <person name="Turgeon B."/>
            <person name="Goodwin S."/>
            <person name="Spatafora J."/>
            <person name="Crous P."/>
            <person name="Grigoriev I."/>
        </authorList>
    </citation>
    <scope>NUCLEOTIDE SEQUENCE</scope>
    <source>
        <strain evidence="1">CBS 269.34</strain>
    </source>
</reference>
<dbReference type="OrthoDB" id="294702at2759"/>
<organism evidence="1 2">
    <name type="scientific">Lophium mytilinum</name>
    <dbReference type="NCBI Taxonomy" id="390894"/>
    <lineage>
        <taxon>Eukaryota</taxon>
        <taxon>Fungi</taxon>
        <taxon>Dikarya</taxon>
        <taxon>Ascomycota</taxon>
        <taxon>Pezizomycotina</taxon>
        <taxon>Dothideomycetes</taxon>
        <taxon>Pleosporomycetidae</taxon>
        <taxon>Mytilinidiales</taxon>
        <taxon>Mytilinidiaceae</taxon>
        <taxon>Lophium</taxon>
    </lineage>
</organism>
<dbReference type="SUPFAM" id="SSF53474">
    <property type="entry name" value="alpha/beta-Hydrolases"/>
    <property type="match status" value="1"/>
</dbReference>
<gene>
    <name evidence="1" type="ORF">BU16DRAFT_253369</name>
</gene>
<dbReference type="Gene3D" id="3.40.50.1820">
    <property type="entry name" value="alpha/beta hydrolase"/>
    <property type="match status" value="1"/>
</dbReference>
<evidence type="ECO:0000313" key="1">
    <source>
        <dbReference type="EMBL" id="KAF2500610.1"/>
    </source>
</evidence>
<dbReference type="InterPro" id="IPR029058">
    <property type="entry name" value="AB_hydrolase_fold"/>
</dbReference>
<protein>
    <recommendedName>
        <fullName evidence="3">AB hydrolase-1 domain-containing protein</fullName>
    </recommendedName>
</protein>
<proteinExistence type="predicted"/>
<dbReference type="EMBL" id="MU004183">
    <property type="protein sequence ID" value="KAF2500610.1"/>
    <property type="molecule type" value="Genomic_DNA"/>
</dbReference>
<accession>A0A6A6R9Y9</accession>
<evidence type="ECO:0000313" key="2">
    <source>
        <dbReference type="Proteomes" id="UP000799750"/>
    </source>
</evidence>